<evidence type="ECO:0000313" key="2">
    <source>
        <dbReference type="Proteomes" id="UP000683417"/>
    </source>
</evidence>
<gene>
    <name evidence="1" type="ORF">BGTH12_LOCUS6884</name>
</gene>
<accession>A0A9W4DS23</accession>
<sequence>MKLLSNSKMTSRLKVH</sequence>
<protein>
    <submittedName>
        <fullName evidence="1">BgTH12-01016</fullName>
    </submittedName>
</protein>
<comment type="caution">
    <text evidence="1">The sequence shown here is derived from an EMBL/GenBank/DDBJ whole genome shotgun (WGS) entry which is preliminary data.</text>
</comment>
<dbReference type="AlphaFoldDB" id="A0A9W4DS23"/>
<name>A0A9W4DS23_BLUGR</name>
<evidence type="ECO:0000313" key="1">
    <source>
        <dbReference type="EMBL" id="CAD6505526.1"/>
    </source>
</evidence>
<reference evidence="1" key="1">
    <citation type="submission" date="2020-10" db="EMBL/GenBank/DDBJ databases">
        <authorList>
            <person name="Muller C M."/>
        </authorList>
    </citation>
    <scope>NUCLEOTIDE SEQUENCE</scope>
    <source>
        <strain evidence="1">THUN-12</strain>
    </source>
</reference>
<organism evidence="1 2">
    <name type="scientific">Blumeria graminis f. sp. triticale</name>
    <dbReference type="NCBI Taxonomy" id="1689686"/>
    <lineage>
        <taxon>Eukaryota</taxon>
        <taxon>Fungi</taxon>
        <taxon>Dikarya</taxon>
        <taxon>Ascomycota</taxon>
        <taxon>Pezizomycotina</taxon>
        <taxon>Leotiomycetes</taxon>
        <taxon>Erysiphales</taxon>
        <taxon>Erysiphaceae</taxon>
        <taxon>Blumeria</taxon>
    </lineage>
</organism>
<dbReference type="Proteomes" id="UP000683417">
    <property type="component" value="Unassembled WGS sequence"/>
</dbReference>
<proteinExistence type="predicted"/>
<dbReference type="EMBL" id="CAJHIT010000009">
    <property type="protein sequence ID" value="CAD6505526.1"/>
    <property type="molecule type" value="Genomic_DNA"/>
</dbReference>